<protein>
    <recommendedName>
        <fullName evidence="3">ABC transporter domain-containing protein</fullName>
    </recommendedName>
</protein>
<name>A0ABN3PHR5_9ACTN</name>
<evidence type="ECO:0000256" key="1">
    <source>
        <dbReference type="ARBA" id="ARBA00022741"/>
    </source>
</evidence>
<keyword evidence="5" id="KW-1185">Reference proteome</keyword>
<keyword evidence="1" id="KW-0547">Nucleotide-binding</keyword>
<dbReference type="EMBL" id="BAAATD010000002">
    <property type="protein sequence ID" value="GAA2584349.1"/>
    <property type="molecule type" value="Genomic_DNA"/>
</dbReference>
<feature type="domain" description="ABC transporter" evidence="3">
    <location>
        <begin position="6"/>
        <end position="218"/>
    </location>
</feature>
<keyword evidence="2" id="KW-0067">ATP-binding</keyword>
<reference evidence="4 5" key="1">
    <citation type="journal article" date="2019" name="Int. J. Syst. Evol. Microbiol.">
        <title>The Global Catalogue of Microorganisms (GCM) 10K type strain sequencing project: providing services to taxonomists for standard genome sequencing and annotation.</title>
        <authorList>
            <consortium name="The Broad Institute Genomics Platform"/>
            <consortium name="The Broad Institute Genome Sequencing Center for Infectious Disease"/>
            <person name="Wu L."/>
            <person name="Ma J."/>
        </authorList>
    </citation>
    <scope>NUCLEOTIDE SEQUENCE [LARGE SCALE GENOMIC DNA]</scope>
    <source>
        <strain evidence="4 5">JCM 6833</strain>
    </source>
</reference>
<dbReference type="Pfam" id="PF00005">
    <property type="entry name" value="ABC_tran"/>
    <property type="match status" value="1"/>
</dbReference>
<dbReference type="CDD" id="cd03230">
    <property type="entry name" value="ABC_DR_subfamily_A"/>
    <property type="match status" value="1"/>
</dbReference>
<dbReference type="InterPro" id="IPR027417">
    <property type="entry name" value="P-loop_NTPase"/>
</dbReference>
<comment type="caution">
    <text evidence="4">The sequence shown here is derived from an EMBL/GenBank/DDBJ whole genome shotgun (WGS) entry which is preliminary data.</text>
</comment>
<evidence type="ECO:0000313" key="5">
    <source>
        <dbReference type="Proteomes" id="UP001501509"/>
    </source>
</evidence>
<dbReference type="RefSeq" id="WP_344539264.1">
    <property type="nucleotide sequence ID" value="NZ_BAAATD010000002.1"/>
</dbReference>
<proteinExistence type="predicted"/>
<dbReference type="PROSITE" id="PS50893">
    <property type="entry name" value="ABC_TRANSPORTER_2"/>
    <property type="match status" value="1"/>
</dbReference>
<dbReference type="PANTHER" id="PTHR43038">
    <property type="entry name" value="ATP-BINDING CASSETTE, SUB-FAMILY H, MEMBER 1"/>
    <property type="match status" value="1"/>
</dbReference>
<accession>A0ABN3PHR5</accession>
<dbReference type="SUPFAM" id="SSF52540">
    <property type="entry name" value="P-loop containing nucleoside triphosphate hydrolases"/>
    <property type="match status" value="1"/>
</dbReference>
<evidence type="ECO:0000313" key="4">
    <source>
        <dbReference type="EMBL" id="GAA2584349.1"/>
    </source>
</evidence>
<evidence type="ECO:0000256" key="2">
    <source>
        <dbReference type="ARBA" id="ARBA00022840"/>
    </source>
</evidence>
<sequence length="219" mass="23335">MRANVIEVRELRVRLGDGEALRGVSFTVAQGEIYALLGGHGAGKTTLLETVAGDRRPTSGTVRVRGADPYAGRDAMRAGAVWRDGGLFPGLTVAEVVDTWRRWTLDPLTRDEALRLTGLGAVADVPFEKLGGGQRRQLDLALALVGRSDVLFLDEPTAGLGGDDARRVWSVLRSLAAANGVTVLLTTRDVDEACRADRVGVMAEGRLPVGRHPFGVRAA</sequence>
<dbReference type="Proteomes" id="UP001501509">
    <property type="component" value="Unassembled WGS sequence"/>
</dbReference>
<dbReference type="InterPro" id="IPR003593">
    <property type="entry name" value="AAA+_ATPase"/>
</dbReference>
<dbReference type="SMART" id="SM00382">
    <property type="entry name" value="AAA"/>
    <property type="match status" value="1"/>
</dbReference>
<evidence type="ECO:0000259" key="3">
    <source>
        <dbReference type="PROSITE" id="PS50893"/>
    </source>
</evidence>
<dbReference type="Gene3D" id="3.40.50.300">
    <property type="entry name" value="P-loop containing nucleotide triphosphate hydrolases"/>
    <property type="match status" value="1"/>
</dbReference>
<gene>
    <name evidence="4" type="ORF">GCM10010411_16310</name>
</gene>
<dbReference type="InterPro" id="IPR003439">
    <property type="entry name" value="ABC_transporter-like_ATP-bd"/>
</dbReference>
<organism evidence="4 5">
    <name type="scientific">Actinomadura fulvescens</name>
    <dbReference type="NCBI Taxonomy" id="46160"/>
    <lineage>
        <taxon>Bacteria</taxon>
        <taxon>Bacillati</taxon>
        <taxon>Actinomycetota</taxon>
        <taxon>Actinomycetes</taxon>
        <taxon>Streptosporangiales</taxon>
        <taxon>Thermomonosporaceae</taxon>
        <taxon>Actinomadura</taxon>
    </lineage>
</organism>
<dbReference type="PANTHER" id="PTHR43038:SF3">
    <property type="entry name" value="ABC TRANSPORTER G FAMILY MEMBER 20 ISOFORM X1"/>
    <property type="match status" value="1"/>
</dbReference>